<evidence type="ECO:0000313" key="2">
    <source>
        <dbReference type="EnsemblPlants" id="ONIVA11G08980.12"/>
    </source>
</evidence>
<accession>A0A0E0J0G2</accession>
<feature type="compositionally biased region" description="Low complexity" evidence="1">
    <location>
        <begin position="24"/>
        <end position="35"/>
    </location>
</feature>
<keyword evidence="3" id="KW-1185">Reference proteome</keyword>
<evidence type="ECO:0000256" key="1">
    <source>
        <dbReference type="SAM" id="MobiDB-lite"/>
    </source>
</evidence>
<dbReference type="EnsemblPlants" id="ONIVA11G08980.12">
    <property type="protein sequence ID" value="ONIVA11G08980.12"/>
    <property type="gene ID" value="ONIVA11G08980"/>
</dbReference>
<reference evidence="2" key="2">
    <citation type="submission" date="2018-04" db="EMBL/GenBank/DDBJ databases">
        <title>OnivRS2 (Oryza nivara Reference Sequence Version 2).</title>
        <authorList>
            <person name="Zhang J."/>
            <person name="Kudrna D."/>
            <person name="Lee S."/>
            <person name="Talag J."/>
            <person name="Rajasekar S."/>
            <person name="Welchert J."/>
            <person name="Hsing Y.-I."/>
            <person name="Wing R.A."/>
        </authorList>
    </citation>
    <scope>NUCLEOTIDE SEQUENCE [LARGE SCALE GENOMIC DNA]</scope>
    <source>
        <strain evidence="2">SL10</strain>
    </source>
</reference>
<organism evidence="2">
    <name type="scientific">Oryza nivara</name>
    <name type="common">Indian wild rice</name>
    <name type="synonym">Oryza sativa f. spontanea</name>
    <dbReference type="NCBI Taxonomy" id="4536"/>
    <lineage>
        <taxon>Eukaryota</taxon>
        <taxon>Viridiplantae</taxon>
        <taxon>Streptophyta</taxon>
        <taxon>Embryophyta</taxon>
        <taxon>Tracheophyta</taxon>
        <taxon>Spermatophyta</taxon>
        <taxon>Magnoliopsida</taxon>
        <taxon>Liliopsida</taxon>
        <taxon>Poales</taxon>
        <taxon>Poaceae</taxon>
        <taxon>BOP clade</taxon>
        <taxon>Oryzoideae</taxon>
        <taxon>Oryzeae</taxon>
        <taxon>Oryzinae</taxon>
        <taxon>Oryza</taxon>
    </lineage>
</organism>
<evidence type="ECO:0000313" key="3">
    <source>
        <dbReference type="Proteomes" id="UP000006591"/>
    </source>
</evidence>
<dbReference type="HOGENOM" id="CLU_2853617_0_0_1"/>
<reference evidence="2" key="1">
    <citation type="submission" date="2015-04" db="UniProtKB">
        <authorList>
            <consortium name="EnsemblPlants"/>
        </authorList>
    </citation>
    <scope>IDENTIFICATION</scope>
    <source>
        <strain evidence="2">SL10</strain>
    </source>
</reference>
<dbReference type="Proteomes" id="UP000006591">
    <property type="component" value="Chromosome 11"/>
</dbReference>
<dbReference type="Gramene" id="ONIVA11G08980.12">
    <property type="protein sequence ID" value="ONIVA11G08980.12"/>
    <property type="gene ID" value="ONIVA11G08980"/>
</dbReference>
<protein>
    <submittedName>
        <fullName evidence="2">Uncharacterized protein</fullName>
    </submittedName>
</protein>
<proteinExistence type="predicted"/>
<sequence length="65" mass="7075">MPPLPISPLTRTVNSSLFHFLFSSSSPPAASGRPASRAEQRREPTSIWAPIEAEGIRFPLLRASS</sequence>
<name>A0A0E0J0G2_ORYNI</name>
<feature type="region of interest" description="Disordered" evidence="1">
    <location>
        <begin position="24"/>
        <end position="46"/>
    </location>
</feature>
<dbReference type="AlphaFoldDB" id="A0A0E0J0G2"/>